<feature type="transmembrane region" description="Helical" evidence="1">
    <location>
        <begin position="168"/>
        <end position="191"/>
    </location>
</feature>
<feature type="transmembrane region" description="Helical" evidence="1">
    <location>
        <begin position="12"/>
        <end position="29"/>
    </location>
</feature>
<keyword evidence="1" id="KW-0812">Transmembrane</keyword>
<dbReference type="AlphaFoldDB" id="A0A1Q5PR99"/>
<feature type="transmembrane region" description="Helical" evidence="1">
    <location>
        <begin position="49"/>
        <end position="80"/>
    </location>
</feature>
<feature type="transmembrane region" description="Helical" evidence="1">
    <location>
        <begin position="126"/>
        <end position="148"/>
    </location>
</feature>
<accession>A0A1Q5PR99</accession>
<reference evidence="3" key="1">
    <citation type="submission" date="2016-11" db="EMBL/GenBank/DDBJ databases">
        <title>Actinomyces gypaetusis sp. nov. isolated from Gypaetus barbatus in Qinghai Tibet Plateau China.</title>
        <authorList>
            <person name="Meng X."/>
        </authorList>
    </citation>
    <scope>NUCLEOTIDE SEQUENCE [LARGE SCALE GENOMIC DNA]</scope>
    <source>
        <strain evidence="3">DSM 15383</strain>
    </source>
</reference>
<sequence length="216" mass="23619">MNTYWGPIVEALLVGFGLVFFLFSVFLGLRLRPRYVKRAQEQYRATSSLYFGLVIMLIIVAWIVATAVNLSAALALFPLLGPAAFAAAIDAQTHYLPNQLVGLCWLAVAFSFCLSSLVLPVAQIGFAIAVGFFAGALFWLFSYLELGISAGDVKLIPPLIGTAFHNGLLLPYIMILALLPGLYALGVYVMTKDRHQRIAYGPWMVIALPLATFFPL</sequence>
<feature type="transmembrane region" description="Helical" evidence="1">
    <location>
        <begin position="198"/>
        <end position="215"/>
    </location>
</feature>
<keyword evidence="1" id="KW-1133">Transmembrane helix</keyword>
<dbReference type="OrthoDB" id="2087435at2"/>
<dbReference type="Proteomes" id="UP000186465">
    <property type="component" value="Unassembled WGS sequence"/>
</dbReference>
<evidence type="ECO:0000313" key="2">
    <source>
        <dbReference type="EMBL" id="OKL50009.1"/>
    </source>
</evidence>
<name>A0A1Q5PR99_9ACTO</name>
<proteinExistence type="predicted"/>
<gene>
    <name evidence="2" type="ORF">BM477_03710</name>
</gene>
<comment type="caution">
    <text evidence="2">The sequence shown here is derived from an EMBL/GenBank/DDBJ whole genome shotgun (WGS) entry which is preliminary data.</text>
</comment>
<keyword evidence="3" id="KW-1185">Reference proteome</keyword>
<evidence type="ECO:0000256" key="1">
    <source>
        <dbReference type="SAM" id="Phobius"/>
    </source>
</evidence>
<evidence type="ECO:0008006" key="4">
    <source>
        <dbReference type="Google" id="ProtNLM"/>
    </source>
</evidence>
<dbReference type="RefSeq" id="WP_075361335.1">
    <property type="nucleotide sequence ID" value="NZ_MPDM01000003.1"/>
</dbReference>
<evidence type="ECO:0000313" key="3">
    <source>
        <dbReference type="Proteomes" id="UP000186465"/>
    </source>
</evidence>
<feature type="transmembrane region" description="Helical" evidence="1">
    <location>
        <begin position="100"/>
        <end position="119"/>
    </location>
</feature>
<dbReference type="STRING" id="156892.BM477_03710"/>
<dbReference type="EMBL" id="MPDM01000003">
    <property type="protein sequence ID" value="OKL50009.1"/>
    <property type="molecule type" value="Genomic_DNA"/>
</dbReference>
<keyword evidence="1" id="KW-0472">Membrane</keyword>
<organism evidence="2 3">
    <name type="scientific">Boudabousia marimammalium</name>
    <dbReference type="NCBI Taxonomy" id="156892"/>
    <lineage>
        <taxon>Bacteria</taxon>
        <taxon>Bacillati</taxon>
        <taxon>Actinomycetota</taxon>
        <taxon>Actinomycetes</taxon>
        <taxon>Actinomycetales</taxon>
        <taxon>Actinomycetaceae</taxon>
        <taxon>Boudabousia</taxon>
    </lineage>
</organism>
<protein>
    <recommendedName>
        <fullName evidence="4">Prepilin type IV endopeptidase peptidase domain-containing protein</fullName>
    </recommendedName>
</protein>